<evidence type="ECO:0000313" key="1">
    <source>
        <dbReference type="EMBL" id="BBU69826.1"/>
    </source>
</evidence>
<dbReference type="PANTHER" id="PTHR33930:SF2">
    <property type="entry name" value="BLR3452 PROTEIN"/>
    <property type="match status" value="1"/>
</dbReference>
<dbReference type="Pfam" id="PF02627">
    <property type="entry name" value="CMD"/>
    <property type="match status" value="1"/>
</dbReference>
<proteinExistence type="predicted"/>
<dbReference type="InterPro" id="IPR003779">
    <property type="entry name" value="CMD-like"/>
</dbReference>
<dbReference type="Gene3D" id="1.20.1290.10">
    <property type="entry name" value="AhpD-like"/>
    <property type="match status" value="1"/>
</dbReference>
<dbReference type="GO" id="GO:0051920">
    <property type="term" value="F:peroxiredoxin activity"/>
    <property type="evidence" value="ECO:0007669"/>
    <property type="project" value="InterPro"/>
</dbReference>
<dbReference type="RefSeq" id="WP_162049500.1">
    <property type="nucleotide sequence ID" value="NZ_AP019011.1"/>
</dbReference>
<name>A0A679IDE1_9RHOO</name>
<evidence type="ECO:0000313" key="2">
    <source>
        <dbReference type="Proteomes" id="UP000463961"/>
    </source>
</evidence>
<gene>
    <name evidence="1" type="ORF">ICHIAU1_21090</name>
</gene>
<dbReference type="EMBL" id="AP022345">
    <property type="protein sequence ID" value="BBU69826.1"/>
    <property type="molecule type" value="Genomic_DNA"/>
</dbReference>
<dbReference type="SUPFAM" id="SSF69118">
    <property type="entry name" value="AhpD-like"/>
    <property type="match status" value="1"/>
</dbReference>
<protein>
    <submittedName>
        <fullName evidence="1">Alkyl hydroperoxide reductase AhpD</fullName>
    </submittedName>
</protein>
<reference evidence="2" key="1">
    <citation type="submission" date="2020-01" db="EMBL/GenBank/DDBJ databases">
        <title>Phosphoaccumulans saitamaens gen. nov., sp. nov., a polyphosphate accumulating bacterium isolated from surface river water.</title>
        <authorList>
            <person name="Watanabe K."/>
            <person name="Suda W."/>
        </authorList>
    </citation>
    <scope>NUCLEOTIDE SEQUENCE [LARGE SCALE GENOMIC DNA]</scope>
    <source>
        <strain evidence="2">ICHIAU1</strain>
    </source>
</reference>
<dbReference type="InterPro" id="IPR029032">
    <property type="entry name" value="AhpD-like"/>
</dbReference>
<dbReference type="NCBIfam" id="TIGR00778">
    <property type="entry name" value="ahpD_dom"/>
    <property type="match status" value="1"/>
</dbReference>
<organism evidence="1 2">
    <name type="scientific">Fluviibacter phosphoraccumulans</name>
    <dbReference type="NCBI Taxonomy" id="1751046"/>
    <lineage>
        <taxon>Bacteria</taxon>
        <taxon>Pseudomonadati</taxon>
        <taxon>Pseudomonadota</taxon>
        <taxon>Betaproteobacteria</taxon>
        <taxon>Rhodocyclales</taxon>
        <taxon>Fluviibacteraceae</taxon>
        <taxon>Fluviibacter</taxon>
    </lineage>
</organism>
<dbReference type="InterPro" id="IPR004675">
    <property type="entry name" value="AhpD_core"/>
</dbReference>
<accession>A0A679IDE1</accession>
<dbReference type="Proteomes" id="UP000463961">
    <property type="component" value="Chromosome"/>
</dbReference>
<dbReference type="OrthoDB" id="1683318at2"/>
<sequence length="115" mass="12182">MSEKSFKTVTQELSKGLAQFRGQVPEVQASFSALHQAAMKDGELDAKTKELIALAIGVAARCDGCIGFHTQALIKLGVTKLQLAEMLGVAVMMGGGPSLMYAAEAMRAYEEFGGQ</sequence>
<dbReference type="AlphaFoldDB" id="A0A679IDE1"/>
<keyword evidence="2" id="KW-1185">Reference proteome</keyword>
<dbReference type="PANTHER" id="PTHR33930">
    <property type="entry name" value="ALKYL HYDROPEROXIDE REDUCTASE AHPD"/>
    <property type="match status" value="1"/>
</dbReference>